<gene>
    <name evidence="1" type="ORF">ACCI49_23320</name>
</gene>
<keyword evidence="1" id="KW-0540">Nuclease</keyword>
<keyword evidence="2" id="KW-1185">Reference proteome</keyword>
<accession>A0ABV4P713</accession>
<reference evidence="1 2" key="1">
    <citation type="submission" date="2024-08" db="EMBL/GenBank/DDBJ databases">
        <authorList>
            <person name="Ishaq N."/>
        </authorList>
    </citation>
    <scope>NUCLEOTIDE SEQUENCE [LARGE SCALE GENOMIC DNA]</scope>
    <source>
        <strain evidence="1 2">DSM 18651</strain>
    </source>
</reference>
<organism evidence="1 2">
    <name type="scientific">Microbulbifer epialgicus</name>
    <dbReference type="NCBI Taxonomy" id="393907"/>
    <lineage>
        <taxon>Bacteria</taxon>
        <taxon>Pseudomonadati</taxon>
        <taxon>Pseudomonadota</taxon>
        <taxon>Gammaproteobacteria</taxon>
        <taxon>Cellvibrionales</taxon>
        <taxon>Microbulbiferaceae</taxon>
        <taxon>Microbulbifer</taxon>
    </lineage>
</organism>
<comment type="caution">
    <text evidence="1">The sequence shown here is derived from an EMBL/GenBank/DDBJ whole genome shotgun (WGS) entry which is preliminary data.</text>
</comment>
<keyword evidence="1" id="KW-0255">Endonuclease</keyword>
<protein>
    <submittedName>
        <fullName evidence="1">HNH endonuclease</fullName>
    </submittedName>
</protein>
<keyword evidence="1" id="KW-0378">Hydrolase</keyword>
<dbReference type="EMBL" id="JBGMEK010000145">
    <property type="protein sequence ID" value="MFA0813812.1"/>
    <property type="molecule type" value="Genomic_DNA"/>
</dbReference>
<evidence type="ECO:0000313" key="1">
    <source>
        <dbReference type="EMBL" id="MFA0813812.1"/>
    </source>
</evidence>
<dbReference type="RefSeq" id="WP_371841640.1">
    <property type="nucleotide sequence ID" value="NZ_JBGMEK010000145.1"/>
</dbReference>
<name>A0ABV4P713_9GAMM</name>
<dbReference type="Proteomes" id="UP001569428">
    <property type="component" value="Unassembled WGS sequence"/>
</dbReference>
<proteinExistence type="predicted"/>
<sequence length="75" mass="8691">MSDRAKATACRGPDNLWLVDNGRNQGKGDKGPDEWMPPYKLVQAIYVQRFKTVMERYGLRFSWEESTQVLALLKE</sequence>
<dbReference type="GO" id="GO:0004519">
    <property type="term" value="F:endonuclease activity"/>
    <property type="evidence" value="ECO:0007669"/>
    <property type="project" value="UniProtKB-KW"/>
</dbReference>
<evidence type="ECO:0000313" key="2">
    <source>
        <dbReference type="Proteomes" id="UP001569428"/>
    </source>
</evidence>